<feature type="coiled-coil region" evidence="1">
    <location>
        <begin position="142"/>
        <end position="466"/>
    </location>
</feature>
<proteinExistence type="predicted"/>
<sequence>MSHSSSPSISFAPSMSKTKIGSTIKNNATELNEIQSSIFQQISQISEFLAENAEDSHTDPCFQMLSSFFDIFNEQLKINFTLRNNLNLERSKNPVDPRKVDEMKVEIDGFLKDFNQLSGANIKSLNSIGPFLEKTLKKAKQFKLLNQKIAEKKKIISKLNDEIREKEKKLKKSENESEGTLKELQENIQMKQNQIQIYQKGIDELTPTVIKLRAYVENEVKTRENLTEIIQNRKNQIESTRSKFSQDQEKQRRKKEKLAIKLSRLKTERRQLLLDEQPLISALEEAENELQTVQKLANSELESISQQKSELEIQVSQIKEQIEIIQQQKDTILSNYQQKKQEVNEYSKKQQENTENIRIISAKIQQMEQAKKSLMKNDGKTPEKTDEEQLESLNESIKQLEETVEERTRQIEEMRKENSLIRSKIRVNNDKIYQLSEENQKLMASIQLSEKEYEKIKDDSNSQKQRYNLYKSTMAEYSRLRQGLGFHHSMDPIEVAKHTISMLRSWKQVEREDKIVPEKITISSINSEFENLYDQIIQVQARLNP</sequence>
<accession>A0A1J4K3C9</accession>
<keyword evidence="3" id="KW-1185">Reference proteome</keyword>
<protein>
    <submittedName>
        <fullName evidence="2">Uncharacterized protein</fullName>
    </submittedName>
</protein>
<name>A0A1J4K3C9_9EUKA</name>
<evidence type="ECO:0000313" key="3">
    <source>
        <dbReference type="Proteomes" id="UP000179807"/>
    </source>
</evidence>
<comment type="caution">
    <text evidence="2">The sequence shown here is derived from an EMBL/GenBank/DDBJ whole genome shotgun (WGS) entry which is preliminary data.</text>
</comment>
<gene>
    <name evidence="2" type="ORF">TRFO_26157</name>
</gene>
<evidence type="ECO:0000313" key="2">
    <source>
        <dbReference type="EMBL" id="OHT05945.1"/>
    </source>
</evidence>
<dbReference type="VEuPathDB" id="TrichDB:TRFO_26157"/>
<keyword evidence="1" id="KW-0175">Coiled coil</keyword>
<dbReference type="GeneID" id="94839487"/>
<evidence type="ECO:0000256" key="1">
    <source>
        <dbReference type="SAM" id="Coils"/>
    </source>
</evidence>
<dbReference type="AlphaFoldDB" id="A0A1J4K3C9"/>
<dbReference type="Proteomes" id="UP000179807">
    <property type="component" value="Unassembled WGS sequence"/>
</dbReference>
<dbReference type="EMBL" id="MLAK01000741">
    <property type="protein sequence ID" value="OHT05945.1"/>
    <property type="molecule type" value="Genomic_DNA"/>
</dbReference>
<reference evidence="2" key="1">
    <citation type="submission" date="2016-10" db="EMBL/GenBank/DDBJ databases">
        <authorList>
            <person name="Benchimol M."/>
            <person name="Almeida L.G."/>
            <person name="Vasconcelos A.T."/>
            <person name="Perreira-Neves A."/>
            <person name="Rosa I.A."/>
            <person name="Tasca T."/>
            <person name="Bogo M.R."/>
            <person name="de Souza W."/>
        </authorList>
    </citation>
    <scope>NUCLEOTIDE SEQUENCE [LARGE SCALE GENOMIC DNA]</scope>
    <source>
        <strain evidence="2">K</strain>
    </source>
</reference>
<dbReference type="RefSeq" id="XP_068359081.1">
    <property type="nucleotide sequence ID" value="XM_068504783.1"/>
</dbReference>
<organism evidence="2 3">
    <name type="scientific">Tritrichomonas foetus</name>
    <dbReference type="NCBI Taxonomy" id="1144522"/>
    <lineage>
        <taxon>Eukaryota</taxon>
        <taxon>Metamonada</taxon>
        <taxon>Parabasalia</taxon>
        <taxon>Tritrichomonadida</taxon>
        <taxon>Tritrichomonadidae</taxon>
        <taxon>Tritrichomonas</taxon>
    </lineage>
</organism>